<accession>A0A4C1ZMK3</accession>
<gene>
    <name evidence="1" type="ORF">EVAR_62342_1</name>
</gene>
<evidence type="ECO:0000313" key="1">
    <source>
        <dbReference type="EMBL" id="GBP88998.1"/>
    </source>
</evidence>
<reference evidence="1 2" key="1">
    <citation type="journal article" date="2019" name="Commun. Biol.">
        <title>The bagworm genome reveals a unique fibroin gene that provides high tensile strength.</title>
        <authorList>
            <person name="Kono N."/>
            <person name="Nakamura H."/>
            <person name="Ohtoshi R."/>
            <person name="Tomita M."/>
            <person name="Numata K."/>
            <person name="Arakawa K."/>
        </authorList>
    </citation>
    <scope>NUCLEOTIDE SEQUENCE [LARGE SCALE GENOMIC DNA]</scope>
</reference>
<name>A0A4C1ZMK3_EUMVA</name>
<evidence type="ECO:0000313" key="2">
    <source>
        <dbReference type="Proteomes" id="UP000299102"/>
    </source>
</evidence>
<keyword evidence="2" id="KW-1185">Reference proteome</keyword>
<organism evidence="1 2">
    <name type="scientific">Eumeta variegata</name>
    <name type="common">Bagworm moth</name>
    <name type="synonym">Eumeta japonica</name>
    <dbReference type="NCBI Taxonomy" id="151549"/>
    <lineage>
        <taxon>Eukaryota</taxon>
        <taxon>Metazoa</taxon>
        <taxon>Ecdysozoa</taxon>
        <taxon>Arthropoda</taxon>
        <taxon>Hexapoda</taxon>
        <taxon>Insecta</taxon>
        <taxon>Pterygota</taxon>
        <taxon>Neoptera</taxon>
        <taxon>Endopterygota</taxon>
        <taxon>Lepidoptera</taxon>
        <taxon>Glossata</taxon>
        <taxon>Ditrysia</taxon>
        <taxon>Tineoidea</taxon>
        <taxon>Psychidae</taxon>
        <taxon>Oiketicinae</taxon>
        <taxon>Eumeta</taxon>
    </lineage>
</organism>
<proteinExistence type="predicted"/>
<dbReference type="EMBL" id="BGZK01001970">
    <property type="protein sequence ID" value="GBP88998.1"/>
    <property type="molecule type" value="Genomic_DNA"/>
</dbReference>
<dbReference type="Proteomes" id="UP000299102">
    <property type="component" value="Unassembled WGS sequence"/>
</dbReference>
<sequence length="117" mass="12897">MRACGIAHAAPAPAVRRAAVTCWVYDSTGTNTSLLIYFNRLPDTSVSCQFASEAANGSLLTAFIIDRVKDILERYLNMFSEAQITTNVAEPCRGNLAVARKWTGSFCQIPHTRRKQT</sequence>
<dbReference type="AlphaFoldDB" id="A0A4C1ZMK3"/>
<protein>
    <submittedName>
        <fullName evidence="1">Uncharacterized protein</fullName>
    </submittedName>
</protein>
<comment type="caution">
    <text evidence="1">The sequence shown here is derived from an EMBL/GenBank/DDBJ whole genome shotgun (WGS) entry which is preliminary data.</text>
</comment>